<protein>
    <submittedName>
        <fullName evidence="2">Uncharacterized protein</fullName>
    </submittedName>
</protein>
<evidence type="ECO:0000313" key="2">
    <source>
        <dbReference type="EMBL" id="ADV26979.1"/>
    </source>
</evidence>
<accession>E6WS30</accession>
<sequence>MSDTQFIDGLMAKAPHENAPEYVKAKLSIKREELIAWLQQQGGDWINAEVKVSGSSGKWYVAVDQWRPDRERGGQQRSAPQRQAQRSAPATRQDPVSDDGFADDDIPF</sequence>
<keyword evidence="3" id="KW-1185">Reference proteome</keyword>
<dbReference type="Proteomes" id="UP000008632">
    <property type="component" value="Chromosome"/>
</dbReference>
<dbReference type="KEGG" id="psu:Psesu_1129"/>
<dbReference type="AlphaFoldDB" id="E6WS30"/>
<proteinExistence type="predicted"/>
<organism evidence="2 3">
    <name type="scientific">Pseudoxanthomonas suwonensis (strain 11-1)</name>
    <dbReference type="NCBI Taxonomy" id="743721"/>
    <lineage>
        <taxon>Bacteria</taxon>
        <taxon>Pseudomonadati</taxon>
        <taxon>Pseudomonadota</taxon>
        <taxon>Gammaproteobacteria</taxon>
        <taxon>Lysobacterales</taxon>
        <taxon>Lysobacteraceae</taxon>
        <taxon>Pseudoxanthomonas</taxon>
    </lineage>
</organism>
<dbReference type="EMBL" id="CP002446">
    <property type="protein sequence ID" value="ADV26979.1"/>
    <property type="molecule type" value="Genomic_DNA"/>
</dbReference>
<dbReference type="RefSeq" id="WP_013534808.1">
    <property type="nucleotide sequence ID" value="NC_014924.1"/>
</dbReference>
<dbReference type="eggNOG" id="ENOG5031358">
    <property type="taxonomic scope" value="Bacteria"/>
</dbReference>
<feature type="compositionally biased region" description="Acidic residues" evidence="1">
    <location>
        <begin position="96"/>
        <end position="108"/>
    </location>
</feature>
<dbReference type="HOGENOM" id="CLU_2356617_0_0_6"/>
<reference evidence="2 3" key="1">
    <citation type="submission" date="2011-01" db="EMBL/GenBank/DDBJ databases">
        <title>Complete sequence of Pseudoxanthomonas suwonensis 11-1.</title>
        <authorList>
            <consortium name="US DOE Joint Genome Institute"/>
            <person name="Lucas S."/>
            <person name="Copeland A."/>
            <person name="Lapidus A."/>
            <person name="Cheng J.-F."/>
            <person name="Goodwin L."/>
            <person name="Pitluck S."/>
            <person name="Teshima H."/>
            <person name="Detter J.C."/>
            <person name="Han C."/>
            <person name="Tapia R."/>
            <person name="Land M."/>
            <person name="Hauser L."/>
            <person name="Kyrpides N."/>
            <person name="Ivanova N."/>
            <person name="Ovchinnikova G."/>
            <person name="Siebers A.K."/>
            <person name="Allgaier M."/>
            <person name="Thelen M.P."/>
            <person name="Hugenholtz P."/>
            <person name="Gladden J."/>
            <person name="Woyke T."/>
        </authorList>
    </citation>
    <scope>NUCLEOTIDE SEQUENCE [LARGE SCALE GENOMIC DNA]</scope>
    <source>
        <strain evidence="3">11-1</strain>
    </source>
</reference>
<evidence type="ECO:0000256" key="1">
    <source>
        <dbReference type="SAM" id="MobiDB-lite"/>
    </source>
</evidence>
<dbReference type="OrthoDB" id="6064902at2"/>
<dbReference type="STRING" id="743721.Psesu_1129"/>
<evidence type="ECO:0000313" key="3">
    <source>
        <dbReference type="Proteomes" id="UP000008632"/>
    </source>
</evidence>
<name>E6WS30_PSEUU</name>
<feature type="compositionally biased region" description="Low complexity" evidence="1">
    <location>
        <begin position="75"/>
        <end position="90"/>
    </location>
</feature>
<feature type="region of interest" description="Disordered" evidence="1">
    <location>
        <begin position="66"/>
        <end position="108"/>
    </location>
</feature>
<gene>
    <name evidence="2" type="ordered locus">Psesu_1129</name>
</gene>